<keyword evidence="2" id="KW-1185">Reference proteome</keyword>
<evidence type="ECO:0000313" key="1">
    <source>
        <dbReference type="EMBL" id="KAF9483620.1"/>
    </source>
</evidence>
<proteinExistence type="predicted"/>
<accession>A0A9P5ZB43</accession>
<protein>
    <submittedName>
        <fullName evidence="1">Uncharacterized protein</fullName>
    </submittedName>
</protein>
<name>A0A9P5ZB43_9AGAR</name>
<dbReference type="AlphaFoldDB" id="A0A9P5ZB43"/>
<comment type="caution">
    <text evidence="1">The sequence shown here is derived from an EMBL/GenBank/DDBJ whole genome shotgun (WGS) entry which is preliminary data.</text>
</comment>
<dbReference type="Proteomes" id="UP000807469">
    <property type="component" value="Unassembled WGS sequence"/>
</dbReference>
<organism evidence="1 2">
    <name type="scientific">Pholiota conissans</name>
    <dbReference type="NCBI Taxonomy" id="109636"/>
    <lineage>
        <taxon>Eukaryota</taxon>
        <taxon>Fungi</taxon>
        <taxon>Dikarya</taxon>
        <taxon>Basidiomycota</taxon>
        <taxon>Agaricomycotina</taxon>
        <taxon>Agaricomycetes</taxon>
        <taxon>Agaricomycetidae</taxon>
        <taxon>Agaricales</taxon>
        <taxon>Agaricineae</taxon>
        <taxon>Strophariaceae</taxon>
        <taxon>Pholiota</taxon>
    </lineage>
</organism>
<gene>
    <name evidence="1" type="ORF">BDN70DRAFT_990307</name>
</gene>
<dbReference type="OrthoDB" id="3157337at2759"/>
<reference evidence="1" key="1">
    <citation type="submission" date="2020-11" db="EMBL/GenBank/DDBJ databases">
        <authorList>
            <consortium name="DOE Joint Genome Institute"/>
            <person name="Ahrendt S."/>
            <person name="Riley R."/>
            <person name="Andreopoulos W."/>
            <person name="Labutti K."/>
            <person name="Pangilinan J."/>
            <person name="Ruiz-Duenas F.J."/>
            <person name="Barrasa J.M."/>
            <person name="Sanchez-Garcia M."/>
            <person name="Camarero S."/>
            <person name="Miyauchi S."/>
            <person name="Serrano A."/>
            <person name="Linde D."/>
            <person name="Babiker R."/>
            <person name="Drula E."/>
            <person name="Ayuso-Fernandez I."/>
            <person name="Pacheco R."/>
            <person name="Padilla G."/>
            <person name="Ferreira P."/>
            <person name="Barriuso J."/>
            <person name="Kellner H."/>
            <person name="Castanera R."/>
            <person name="Alfaro M."/>
            <person name="Ramirez L."/>
            <person name="Pisabarro A.G."/>
            <person name="Kuo A."/>
            <person name="Tritt A."/>
            <person name="Lipzen A."/>
            <person name="He G."/>
            <person name="Yan M."/>
            <person name="Ng V."/>
            <person name="Cullen D."/>
            <person name="Martin F."/>
            <person name="Rosso M.-N."/>
            <person name="Henrissat B."/>
            <person name="Hibbett D."/>
            <person name="Martinez A.T."/>
            <person name="Grigoriev I.V."/>
        </authorList>
    </citation>
    <scope>NUCLEOTIDE SEQUENCE</scope>
    <source>
        <strain evidence="1">CIRM-BRFM 674</strain>
    </source>
</reference>
<evidence type="ECO:0000313" key="2">
    <source>
        <dbReference type="Proteomes" id="UP000807469"/>
    </source>
</evidence>
<dbReference type="EMBL" id="MU155152">
    <property type="protein sequence ID" value="KAF9483620.1"/>
    <property type="molecule type" value="Genomic_DNA"/>
</dbReference>
<sequence length="273" mass="31080">MYATPEVYMSQLLYNAPDVLQLVLLYLIANKYHFASHEKFAGLLIQRYCQSAASSMIQGYFKMCLEAQLCSVLRIASLTREPPQGPLSTVSIQQQWLQLWNCTRESIACASKTAETLGLRDFQMELFYLELTRMKPTPVPGSSAYVLPTHEDLAPHQKLILYQGNWSLRINWSKVRNEALKKTFPNSELGPLWRAAWEKSSERETRLGMFDQGLELATLEMEFSTQSNLILAQVDLSLNICPMSTLDQMLADLVHANLPIHFLGTNPHYFGQV</sequence>